<dbReference type="EMBL" id="WOGT01000003">
    <property type="protein sequence ID" value="MUN54940.1"/>
    <property type="molecule type" value="Genomic_DNA"/>
</dbReference>
<dbReference type="Proteomes" id="UP000462152">
    <property type="component" value="Unassembled WGS sequence"/>
</dbReference>
<dbReference type="PROSITE" id="PS50977">
    <property type="entry name" value="HTH_TETR_2"/>
    <property type="match status" value="1"/>
</dbReference>
<dbReference type="RefSeq" id="WP_129315055.1">
    <property type="nucleotide sequence ID" value="NZ_NOIQ01000003.1"/>
</dbReference>
<dbReference type="GO" id="GO:0003677">
    <property type="term" value="F:DNA binding"/>
    <property type="evidence" value="ECO:0007669"/>
    <property type="project" value="UniProtKB-UniRule"/>
</dbReference>
<reference evidence="7 8" key="1">
    <citation type="submission" date="2019-12" db="EMBL/GenBank/DDBJ databases">
        <authorList>
            <person name="Li J."/>
            <person name="Shi Y."/>
            <person name="Xu G."/>
            <person name="Xiao D."/>
            <person name="Ran X."/>
        </authorList>
    </citation>
    <scope>NUCLEOTIDE SEQUENCE [LARGE SCALE GENOMIC DNA]</scope>
    <source>
        <strain evidence="7 8">JCM 15915</strain>
    </source>
</reference>
<proteinExistence type="predicted"/>
<accession>A0A7K1LIL1</accession>
<dbReference type="InterPro" id="IPR036271">
    <property type="entry name" value="Tet_transcr_reg_TetR-rel_C_sf"/>
</dbReference>
<evidence type="ECO:0000256" key="1">
    <source>
        <dbReference type="ARBA" id="ARBA00022491"/>
    </source>
</evidence>
<feature type="domain" description="HTH tetR-type" evidence="6">
    <location>
        <begin position="8"/>
        <end position="68"/>
    </location>
</feature>
<dbReference type="SUPFAM" id="SSF48498">
    <property type="entry name" value="Tetracyclin repressor-like, C-terminal domain"/>
    <property type="match status" value="1"/>
</dbReference>
<dbReference type="InterPro" id="IPR009057">
    <property type="entry name" value="Homeodomain-like_sf"/>
</dbReference>
<dbReference type="SUPFAM" id="SSF46689">
    <property type="entry name" value="Homeodomain-like"/>
    <property type="match status" value="1"/>
</dbReference>
<keyword evidence="2" id="KW-0805">Transcription regulation</keyword>
<dbReference type="OrthoDB" id="9816296at2"/>
<gene>
    <name evidence="7" type="ORF">GMA10_06900</name>
</gene>
<evidence type="ECO:0000256" key="2">
    <source>
        <dbReference type="ARBA" id="ARBA00023015"/>
    </source>
</evidence>
<keyword evidence="3 5" id="KW-0238">DNA-binding</keyword>
<keyword evidence="4" id="KW-0804">Transcription</keyword>
<name>A0A7K1LIL1_9MICC</name>
<protein>
    <submittedName>
        <fullName evidence="7">TetR family transcriptional regulator</fullName>
    </submittedName>
</protein>
<dbReference type="Pfam" id="PF13977">
    <property type="entry name" value="TetR_C_6"/>
    <property type="match status" value="1"/>
</dbReference>
<evidence type="ECO:0000256" key="4">
    <source>
        <dbReference type="ARBA" id="ARBA00023163"/>
    </source>
</evidence>
<feature type="DNA-binding region" description="H-T-H motif" evidence="5">
    <location>
        <begin position="31"/>
        <end position="50"/>
    </location>
</feature>
<evidence type="ECO:0000313" key="8">
    <source>
        <dbReference type="Proteomes" id="UP000462152"/>
    </source>
</evidence>
<dbReference type="InterPro" id="IPR039538">
    <property type="entry name" value="BetI_C"/>
</dbReference>
<keyword evidence="8" id="KW-1185">Reference proteome</keyword>
<dbReference type="Gene3D" id="1.10.357.10">
    <property type="entry name" value="Tetracycline Repressor, domain 2"/>
    <property type="match status" value="1"/>
</dbReference>
<evidence type="ECO:0000259" key="6">
    <source>
        <dbReference type="PROSITE" id="PS50977"/>
    </source>
</evidence>
<dbReference type="Pfam" id="PF00440">
    <property type="entry name" value="TetR_N"/>
    <property type="match status" value="1"/>
</dbReference>
<dbReference type="AlphaFoldDB" id="A0A7K1LIL1"/>
<dbReference type="InterPro" id="IPR001647">
    <property type="entry name" value="HTH_TetR"/>
</dbReference>
<comment type="caution">
    <text evidence="7">The sequence shown here is derived from an EMBL/GenBank/DDBJ whole genome shotgun (WGS) entry which is preliminary data.</text>
</comment>
<sequence length="199" mass="21447">MPKRIDMQARKEQLAAAVWNTIVEKGIGAVSVRTVAETAGVAVGSLRHVFPTRAELIEFSARLMIDKVSDRVAGLEPTGDERADAVETLSQFLPLDAQRRAELEVNLALIAETPALPELRGIRDDATRALRAACVRLAERVRGNTVSFEEALAGRGDQRRGATLHALADGLALHLLVDPAAEEEALAIVRAQIDTLAET</sequence>
<organism evidence="7 8">
    <name type="scientific">Rothia koreensis</name>
    <dbReference type="NCBI Taxonomy" id="592378"/>
    <lineage>
        <taxon>Bacteria</taxon>
        <taxon>Bacillati</taxon>
        <taxon>Actinomycetota</taxon>
        <taxon>Actinomycetes</taxon>
        <taxon>Micrococcales</taxon>
        <taxon>Micrococcaceae</taxon>
        <taxon>Rothia</taxon>
    </lineage>
</organism>
<evidence type="ECO:0000256" key="3">
    <source>
        <dbReference type="ARBA" id="ARBA00023125"/>
    </source>
</evidence>
<keyword evidence="1" id="KW-0678">Repressor</keyword>
<evidence type="ECO:0000313" key="7">
    <source>
        <dbReference type="EMBL" id="MUN54940.1"/>
    </source>
</evidence>
<evidence type="ECO:0000256" key="5">
    <source>
        <dbReference type="PROSITE-ProRule" id="PRU00335"/>
    </source>
</evidence>